<evidence type="ECO:0000313" key="1">
    <source>
        <dbReference type="EMBL" id="ETR65149.1"/>
    </source>
</evidence>
<feature type="non-terminal residue" evidence="1">
    <location>
        <position position="1"/>
    </location>
</feature>
<dbReference type="Pfam" id="PF17963">
    <property type="entry name" value="Big_9"/>
    <property type="match status" value="3"/>
</dbReference>
<organism evidence="1 2">
    <name type="scientific">Candidatus Magnetoglobus multicellularis str. Araruama</name>
    <dbReference type="NCBI Taxonomy" id="890399"/>
    <lineage>
        <taxon>Bacteria</taxon>
        <taxon>Pseudomonadati</taxon>
        <taxon>Thermodesulfobacteriota</taxon>
        <taxon>Desulfobacteria</taxon>
        <taxon>Desulfobacterales</taxon>
        <taxon>Desulfobacteraceae</taxon>
        <taxon>Candidatus Magnetoglobus</taxon>
    </lineage>
</organism>
<dbReference type="EMBL" id="ATBP01003154">
    <property type="protein sequence ID" value="ETR65149.1"/>
    <property type="molecule type" value="Genomic_DNA"/>
</dbReference>
<evidence type="ECO:0008006" key="3">
    <source>
        <dbReference type="Google" id="ProtNLM"/>
    </source>
</evidence>
<dbReference type="Gene3D" id="2.60.40.3440">
    <property type="match status" value="3"/>
</dbReference>
<dbReference type="Proteomes" id="UP000189670">
    <property type="component" value="Unassembled WGS sequence"/>
</dbReference>
<evidence type="ECO:0000313" key="2">
    <source>
        <dbReference type="Proteomes" id="UP000189670"/>
    </source>
</evidence>
<protein>
    <recommendedName>
        <fullName evidence="3">Cadherin domain-containing protein</fullName>
    </recommendedName>
</protein>
<name>A0A1V1NRF6_9BACT</name>
<sequence>HIRNQANSGQLYVFDKDGAISEFSIVSNPNKGTVSLNNSGIFTYTPAQNQYGEDAFTYKVYDNENAESNTAIVSIFITSKNIPPVAYGKDASTDEDKHKYIKLLATDDDNDILTYHIVSLPTHGKVSLAGENALYTPNLNYNGPDEFTFKVNDGITDSNTAAILITVYPIDDIPQAIPQYITTTENMPVSITLTGFSPDNNSLTFQIKPPPVHGILSQSTPYLTYTPDYHFWGTDEFTFIARDSISDSIPATISINVKRSSNYV</sequence>
<dbReference type="AlphaFoldDB" id="A0A1V1NRF6"/>
<dbReference type="NCBIfam" id="NF012211">
    <property type="entry name" value="tand_rpt_95"/>
    <property type="match status" value="2"/>
</dbReference>
<comment type="caution">
    <text evidence="1">The sequence shown here is derived from an EMBL/GenBank/DDBJ whole genome shotgun (WGS) entry which is preliminary data.</text>
</comment>
<feature type="non-terminal residue" evidence="1">
    <location>
        <position position="264"/>
    </location>
</feature>
<reference evidence="2" key="1">
    <citation type="submission" date="2012-11" db="EMBL/GenBank/DDBJ databases">
        <authorList>
            <person name="Lucero-Rivera Y.E."/>
            <person name="Tovar-Ramirez D."/>
        </authorList>
    </citation>
    <scope>NUCLEOTIDE SEQUENCE [LARGE SCALE GENOMIC DNA]</scope>
    <source>
        <strain evidence="2">Araruama</strain>
    </source>
</reference>
<accession>A0A1V1NRF6</accession>
<proteinExistence type="predicted"/>
<gene>
    <name evidence="1" type="ORF">OMM_14733</name>
</gene>